<name>A0A1H3NRS6_9RHOB</name>
<dbReference type="GO" id="GO:0016705">
    <property type="term" value="F:oxidoreductase activity, acting on paired donors, with incorporation or reduction of molecular oxygen"/>
    <property type="evidence" value="ECO:0007669"/>
    <property type="project" value="InterPro"/>
</dbReference>
<keyword evidence="3" id="KW-1185">Reference proteome</keyword>
<evidence type="ECO:0000313" key="2">
    <source>
        <dbReference type="EMBL" id="SDY91602.1"/>
    </source>
</evidence>
<dbReference type="EMBL" id="FNPF01000029">
    <property type="protein sequence ID" value="SDY91602.1"/>
    <property type="molecule type" value="Genomic_DNA"/>
</dbReference>
<reference evidence="2 3" key="1">
    <citation type="submission" date="2016-10" db="EMBL/GenBank/DDBJ databases">
        <authorList>
            <person name="de Groot N.N."/>
        </authorList>
    </citation>
    <scope>NUCLEOTIDE SEQUENCE [LARGE SCALE GENOMIC DNA]</scope>
    <source>
        <strain evidence="2 3">DSM 26880</strain>
    </source>
</reference>
<evidence type="ECO:0008006" key="4">
    <source>
        <dbReference type="Google" id="ProtNLM"/>
    </source>
</evidence>
<dbReference type="InterPro" id="IPR036396">
    <property type="entry name" value="Cyt_P450_sf"/>
</dbReference>
<organism evidence="2 3">
    <name type="scientific">Citreimonas salinaria</name>
    <dbReference type="NCBI Taxonomy" id="321339"/>
    <lineage>
        <taxon>Bacteria</taxon>
        <taxon>Pseudomonadati</taxon>
        <taxon>Pseudomonadota</taxon>
        <taxon>Alphaproteobacteria</taxon>
        <taxon>Rhodobacterales</taxon>
        <taxon>Roseobacteraceae</taxon>
        <taxon>Citreimonas</taxon>
    </lineage>
</organism>
<dbReference type="GO" id="GO:0005506">
    <property type="term" value="F:iron ion binding"/>
    <property type="evidence" value="ECO:0007669"/>
    <property type="project" value="InterPro"/>
</dbReference>
<dbReference type="RefSeq" id="WP_245710963.1">
    <property type="nucleotide sequence ID" value="NZ_FNPF01000029.1"/>
</dbReference>
<dbReference type="AlphaFoldDB" id="A0A1H3NRS6"/>
<sequence length="103" mass="11580">MGELATISASVGIIVHYLAEHPDLQAHLRSEPDLLPPAIDEILRIHAPLIANRRITTQLVEIGGRRIEKGERLTLIWVQRDNQDESSASIKMRTRGWRIAGRA</sequence>
<comment type="similarity">
    <text evidence="1">Belongs to the cytochrome P450 family.</text>
</comment>
<protein>
    <recommendedName>
        <fullName evidence="4">Cytochrome P450</fullName>
    </recommendedName>
</protein>
<dbReference type="GO" id="GO:0004497">
    <property type="term" value="F:monooxygenase activity"/>
    <property type="evidence" value="ECO:0007669"/>
    <property type="project" value="InterPro"/>
</dbReference>
<accession>A0A1H3NRS6</accession>
<dbReference type="PANTHER" id="PTHR46696">
    <property type="entry name" value="P450, PUTATIVE (EUROFUNG)-RELATED"/>
    <property type="match status" value="1"/>
</dbReference>
<dbReference type="Gene3D" id="1.10.630.10">
    <property type="entry name" value="Cytochrome P450"/>
    <property type="match status" value="1"/>
</dbReference>
<dbReference type="STRING" id="321339.SAMN05444340_12925"/>
<proteinExistence type="inferred from homology"/>
<evidence type="ECO:0000313" key="3">
    <source>
        <dbReference type="Proteomes" id="UP000199286"/>
    </source>
</evidence>
<dbReference type="PANTHER" id="PTHR46696:SF6">
    <property type="entry name" value="P450, PUTATIVE (EUROFUNG)-RELATED"/>
    <property type="match status" value="1"/>
</dbReference>
<evidence type="ECO:0000256" key="1">
    <source>
        <dbReference type="ARBA" id="ARBA00010617"/>
    </source>
</evidence>
<dbReference type="Proteomes" id="UP000199286">
    <property type="component" value="Unassembled WGS sequence"/>
</dbReference>
<dbReference type="SUPFAM" id="SSF48264">
    <property type="entry name" value="Cytochrome P450"/>
    <property type="match status" value="1"/>
</dbReference>
<gene>
    <name evidence="2" type="ORF">SAMN05444340_12925</name>
</gene>
<dbReference type="GO" id="GO:0020037">
    <property type="term" value="F:heme binding"/>
    <property type="evidence" value="ECO:0007669"/>
    <property type="project" value="InterPro"/>
</dbReference>